<proteinExistence type="predicted"/>
<gene>
    <name evidence="4" type="ORF">SAMN05421748_105198</name>
</gene>
<keyword evidence="2" id="KW-0812">Transmembrane</keyword>
<keyword evidence="5" id="KW-1185">Reference proteome</keyword>
<evidence type="ECO:0000259" key="3">
    <source>
        <dbReference type="PROSITE" id="PS50927"/>
    </source>
</evidence>
<dbReference type="SMART" id="SM00108">
    <property type="entry name" value="B_lectin"/>
    <property type="match status" value="1"/>
</dbReference>
<dbReference type="RefSeq" id="WP_097320538.1">
    <property type="nucleotide sequence ID" value="NZ_OBDY01000005.1"/>
</dbReference>
<feature type="domain" description="Bulb-type lectin" evidence="3">
    <location>
        <begin position="116"/>
        <end position="219"/>
    </location>
</feature>
<feature type="transmembrane region" description="Helical" evidence="2">
    <location>
        <begin position="12"/>
        <end position="31"/>
    </location>
</feature>
<dbReference type="Gene3D" id="2.90.10.10">
    <property type="entry name" value="Bulb-type lectin domain"/>
    <property type="match status" value="1"/>
</dbReference>
<evidence type="ECO:0000313" key="4">
    <source>
        <dbReference type="EMBL" id="SNY38255.1"/>
    </source>
</evidence>
<keyword evidence="2" id="KW-0472">Membrane</keyword>
<keyword evidence="4" id="KW-0430">Lectin</keyword>
<reference evidence="4 5" key="1">
    <citation type="submission" date="2017-09" db="EMBL/GenBank/DDBJ databases">
        <authorList>
            <person name="Ehlers B."/>
            <person name="Leendertz F.H."/>
        </authorList>
    </citation>
    <scope>NUCLEOTIDE SEQUENCE [LARGE SCALE GENOMIC DNA]</scope>
    <source>
        <strain evidence="4 5">CGMCC 4.6857</strain>
    </source>
</reference>
<accession>A0A285HRG3</accession>
<feature type="compositionally biased region" description="Pro residues" evidence="1">
    <location>
        <begin position="74"/>
        <end position="111"/>
    </location>
</feature>
<dbReference type="InterPro" id="IPR001480">
    <property type="entry name" value="Bulb-type_lectin_dom"/>
</dbReference>
<keyword evidence="2" id="KW-1133">Transmembrane helix</keyword>
<organism evidence="4 5">
    <name type="scientific">Paractinoplanes atraurantiacus</name>
    <dbReference type="NCBI Taxonomy" id="1036182"/>
    <lineage>
        <taxon>Bacteria</taxon>
        <taxon>Bacillati</taxon>
        <taxon>Actinomycetota</taxon>
        <taxon>Actinomycetes</taxon>
        <taxon>Micromonosporales</taxon>
        <taxon>Micromonosporaceae</taxon>
        <taxon>Paractinoplanes</taxon>
    </lineage>
</organism>
<feature type="compositionally biased region" description="Low complexity" evidence="1">
    <location>
        <begin position="41"/>
        <end position="73"/>
    </location>
</feature>
<evidence type="ECO:0000256" key="2">
    <source>
        <dbReference type="SAM" id="Phobius"/>
    </source>
</evidence>
<protein>
    <submittedName>
        <fullName evidence="4">D-mannose binding lectin</fullName>
    </submittedName>
</protein>
<dbReference type="PROSITE" id="PS50927">
    <property type="entry name" value="BULB_LECTIN"/>
    <property type="match status" value="1"/>
</dbReference>
<dbReference type="GO" id="GO:0030246">
    <property type="term" value="F:carbohydrate binding"/>
    <property type="evidence" value="ECO:0007669"/>
    <property type="project" value="UniProtKB-KW"/>
</dbReference>
<evidence type="ECO:0000313" key="5">
    <source>
        <dbReference type="Proteomes" id="UP000219612"/>
    </source>
</evidence>
<dbReference type="AlphaFoldDB" id="A0A285HRG3"/>
<dbReference type="SUPFAM" id="SSF51110">
    <property type="entry name" value="alpha-D-mannose-specific plant lectins"/>
    <property type="match status" value="1"/>
</dbReference>
<feature type="region of interest" description="Disordered" evidence="1">
    <location>
        <begin position="35"/>
        <end position="113"/>
    </location>
</feature>
<dbReference type="InterPro" id="IPR036426">
    <property type="entry name" value="Bulb-type_lectin_dom_sf"/>
</dbReference>
<evidence type="ECO:0000256" key="1">
    <source>
        <dbReference type="SAM" id="MobiDB-lite"/>
    </source>
</evidence>
<name>A0A285HRG3_9ACTN</name>
<dbReference type="EMBL" id="OBDY01000005">
    <property type="protein sequence ID" value="SNY38255.1"/>
    <property type="molecule type" value="Genomic_DNA"/>
</dbReference>
<dbReference type="OrthoDB" id="9802522at2"/>
<dbReference type="Proteomes" id="UP000219612">
    <property type="component" value="Unassembled WGS sequence"/>
</dbReference>
<sequence>MVRRRSNPDWPVILLVTAIVLSIAAAVYVGFRLGRDDDRPPAGARPAPPAIDGLADPAVPVSVAPAPSSSATPSAPPPLSPSPTSRPPNSPSPVSPTSPSSAPPTSRPPASPVWTERTIASTSAITTGQSWSTNRLALTVTTGGDLVLRDQGRVVWRTGTTTGVKLVMQNDGHLVLYDATGGTAWSSGTAGNPGAVLVLRADGRMVIALGPRILFRSPI</sequence>